<dbReference type="RefSeq" id="WP_349232554.1">
    <property type="nucleotide sequence ID" value="NZ_JBBMFK010000035.1"/>
</dbReference>
<reference evidence="1 2" key="1">
    <citation type="submission" date="2024-03" db="EMBL/GenBank/DDBJ databases">
        <title>Human intestinal bacterial collection.</title>
        <authorList>
            <person name="Pauvert C."/>
            <person name="Hitch T.C.A."/>
            <person name="Clavel T."/>
        </authorList>
    </citation>
    <scope>NUCLEOTIDE SEQUENCE [LARGE SCALE GENOMIC DNA]</scope>
    <source>
        <strain evidence="1 2">CLA-AP-H29</strain>
    </source>
</reference>
<accession>A0ABV1EBZ1</accession>
<protein>
    <submittedName>
        <fullName evidence="1">Uncharacterized protein</fullName>
    </submittedName>
</protein>
<organism evidence="1 2">
    <name type="scientific">Pseudoflavonifractor intestinihominis</name>
    <dbReference type="NCBI Taxonomy" id="3133171"/>
    <lineage>
        <taxon>Bacteria</taxon>
        <taxon>Bacillati</taxon>
        <taxon>Bacillota</taxon>
        <taxon>Clostridia</taxon>
        <taxon>Eubacteriales</taxon>
        <taxon>Oscillospiraceae</taxon>
        <taxon>Pseudoflavonifractor</taxon>
    </lineage>
</organism>
<evidence type="ECO:0000313" key="1">
    <source>
        <dbReference type="EMBL" id="MEQ2444850.1"/>
    </source>
</evidence>
<sequence>MRTRKLTYVFHNPNTEEATANFLVKLFTEVNQPKLEAAIRRLQEQRQPSEVLLPDDNT</sequence>
<keyword evidence="2" id="KW-1185">Reference proteome</keyword>
<name>A0ABV1EBZ1_9FIRM</name>
<gene>
    <name evidence="1" type="ORF">WMO64_15455</name>
</gene>
<dbReference type="EMBL" id="JBBMFK010000035">
    <property type="protein sequence ID" value="MEQ2444850.1"/>
    <property type="molecule type" value="Genomic_DNA"/>
</dbReference>
<dbReference type="Proteomes" id="UP001464378">
    <property type="component" value="Unassembled WGS sequence"/>
</dbReference>
<proteinExistence type="predicted"/>
<evidence type="ECO:0000313" key="2">
    <source>
        <dbReference type="Proteomes" id="UP001464378"/>
    </source>
</evidence>
<comment type="caution">
    <text evidence="1">The sequence shown here is derived from an EMBL/GenBank/DDBJ whole genome shotgun (WGS) entry which is preliminary data.</text>
</comment>